<evidence type="ECO:0000313" key="1">
    <source>
        <dbReference type="EMBL" id="KIJ99758.1"/>
    </source>
</evidence>
<proteinExistence type="predicted"/>
<dbReference type="HOGENOM" id="CLU_116104_0_0_1"/>
<organism evidence="1 2">
    <name type="scientific">Laccaria amethystina LaAM-08-1</name>
    <dbReference type="NCBI Taxonomy" id="1095629"/>
    <lineage>
        <taxon>Eukaryota</taxon>
        <taxon>Fungi</taxon>
        <taxon>Dikarya</taxon>
        <taxon>Basidiomycota</taxon>
        <taxon>Agaricomycotina</taxon>
        <taxon>Agaricomycetes</taxon>
        <taxon>Agaricomycetidae</taxon>
        <taxon>Agaricales</taxon>
        <taxon>Agaricineae</taxon>
        <taxon>Hydnangiaceae</taxon>
        <taxon>Laccaria</taxon>
    </lineage>
</organism>
<keyword evidence="2" id="KW-1185">Reference proteome</keyword>
<dbReference type="OrthoDB" id="3039255at2759"/>
<dbReference type="Proteomes" id="UP000054477">
    <property type="component" value="Unassembled WGS sequence"/>
</dbReference>
<accession>A0A0C9XDS7</accession>
<name>A0A0C9XDS7_9AGAR</name>
<dbReference type="Gene3D" id="3.80.10.10">
    <property type="entry name" value="Ribonuclease Inhibitor"/>
    <property type="match status" value="1"/>
</dbReference>
<evidence type="ECO:0000313" key="2">
    <source>
        <dbReference type="Proteomes" id="UP000054477"/>
    </source>
</evidence>
<reference evidence="1 2" key="1">
    <citation type="submission" date="2014-04" db="EMBL/GenBank/DDBJ databases">
        <authorList>
            <consortium name="DOE Joint Genome Institute"/>
            <person name="Kuo A."/>
            <person name="Kohler A."/>
            <person name="Nagy L.G."/>
            <person name="Floudas D."/>
            <person name="Copeland A."/>
            <person name="Barry K.W."/>
            <person name="Cichocki N."/>
            <person name="Veneault-Fourrey C."/>
            <person name="LaButti K."/>
            <person name="Lindquist E.A."/>
            <person name="Lipzen A."/>
            <person name="Lundell T."/>
            <person name="Morin E."/>
            <person name="Murat C."/>
            <person name="Sun H."/>
            <person name="Tunlid A."/>
            <person name="Henrissat B."/>
            <person name="Grigoriev I.V."/>
            <person name="Hibbett D.S."/>
            <person name="Martin F."/>
            <person name="Nordberg H.P."/>
            <person name="Cantor M.N."/>
            <person name="Hua S.X."/>
        </authorList>
    </citation>
    <scope>NUCLEOTIDE SEQUENCE [LARGE SCALE GENOMIC DNA]</scope>
    <source>
        <strain evidence="1 2">LaAM-08-1</strain>
    </source>
</reference>
<reference evidence="2" key="2">
    <citation type="submission" date="2015-01" db="EMBL/GenBank/DDBJ databases">
        <title>Evolutionary Origins and Diversification of the Mycorrhizal Mutualists.</title>
        <authorList>
            <consortium name="DOE Joint Genome Institute"/>
            <consortium name="Mycorrhizal Genomics Consortium"/>
            <person name="Kohler A."/>
            <person name="Kuo A."/>
            <person name="Nagy L.G."/>
            <person name="Floudas D."/>
            <person name="Copeland A."/>
            <person name="Barry K.W."/>
            <person name="Cichocki N."/>
            <person name="Veneault-Fourrey C."/>
            <person name="LaButti K."/>
            <person name="Lindquist E.A."/>
            <person name="Lipzen A."/>
            <person name="Lundell T."/>
            <person name="Morin E."/>
            <person name="Murat C."/>
            <person name="Riley R."/>
            <person name="Ohm R."/>
            <person name="Sun H."/>
            <person name="Tunlid A."/>
            <person name="Henrissat B."/>
            <person name="Grigoriev I.V."/>
            <person name="Hibbett D.S."/>
            <person name="Martin F."/>
        </authorList>
    </citation>
    <scope>NUCLEOTIDE SEQUENCE [LARGE SCALE GENOMIC DNA]</scope>
    <source>
        <strain evidence="2">LaAM-08-1</strain>
    </source>
</reference>
<sequence>MASAGLFQPQNPSRSLVSLPCFHVELPGLQNLSLDGYLPAYLPNPATAVDYVLQYNAELTILRLTVARFSFAEVNDLFNGFAAESKLRKLHISKVNFSPDLLRFLSTALPDLQDLTITFGSILPREGSEISLDAEANPEGFCEEMKNIHVPEWAV</sequence>
<dbReference type="SUPFAM" id="SSF52047">
    <property type="entry name" value="RNI-like"/>
    <property type="match status" value="1"/>
</dbReference>
<dbReference type="InterPro" id="IPR032675">
    <property type="entry name" value="LRR_dom_sf"/>
</dbReference>
<dbReference type="AlphaFoldDB" id="A0A0C9XDS7"/>
<gene>
    <name evidence="1" type="ORF">K443DRAFT_123089</name>
</gene>
<protein>
    <recommendedName>
        <fullName evidence="3">F-box domain-containing protein</fullName>
    </recommendedName>
</protein>
<dbReference type="EMBL" id="KN838640">
    <property type="protein sequence ID" value="KIJ99758.1"/>
    <property type="molecule type" value="Genomic_DNA"/>
</dbReference>
<evidence type="ECO:0008006" key="3">
    <source>
        <dbReference type="Google" id="ProtNLM"/>
    </source>
</evidence>